<sequence length="313" mass="34307">MELDYAATALGAAGLGGGSAAELTDIGRLGRYWARTVWAAPDGRLRDAFCRTVSGFATDRRAAVTGYLAGDVRFADIVRMFIGCLPEYAGALDPVRCRAELQPGARAVTATVDAALSGCAPSREPLRILGYGADSSEFEYDIARVHGASGHRIHRFDRYAPPRADIIDLDAAQLNRLSDDLDLVTARWVLHHVEPAQRWAPLTACLSGLADGGHFVLVEQGDFADRDDPRRPRRLYRLLTAAIDAIANYGMRPSWFTDNGPDFGAAFHVDYLDATDLRTIESVFSGRRARRTVYPIREGERCGETVIVYHLGH</sequence>
<keyword evidence="2" id="KW-1185">Reference proteome</keyword>
<dbReference type="Proteomes" id="UP000503540">
    <property type="component" value="Chromosome"/>
</dbReference>
<organism evidence="1 2">
    <name type="scientific">Nocardia arthritidis</name>
    <dbReference type="NCBI Taxonomy" id="228602"/>
    <lineage>
        <taxon>Bacteria</taxon>
        <taxon>Bacillati</taxon>
        <taxon>Actinomycetota</taxon>
        <taxon>Actinomycetes</taxon>
        <taxon>Mycobacteriales</taxon>
        <taxon>Nocardiaceae</taxon>
        <taxon>Nocardia</taxon>
    </lineage>
</organism>
<accession>A0A6G9YHW9</accession>
<reference evidence="1 2" key="1">
    <citation type="journal article" date="2019" name="ACS Chem. Biol.">
        <title>Identification and Mobilization of a Cryptic Antibiotic Biosynthesis Gene Locus from a Human-Pathogenic Nocardia Isolate.</title>
        <authorList>
            <person name="Herisse M."/>
            <person name="Ishida K."/>
            <person name="Porter J.L."/>
            <person name="Howden B."/>
            <person name="Hertweck C."/>
            <person name="Stinear T.P."/>
            <person name="Pidot S.J."/>
        </authorList>
    </citation>
    <scope>NUCLEOTIDE SEQUENCE [LARGE SCALE GENOMIC DNA]</scope>
    <source>
        <strain evidence="1 2">AUSMDU00012717</strain>
    </source>
</reference>
<dbReference type="KEGG" id="nah:F5544_25250"/>
<dbReference type="InterPro" id="IPR029063">
    <property type="entry name" value="SAM-dependent_MTases_sf"/>
</dbReference>
<name>A0A6G9YHW9_9NOCA</name>
<evidence type="ECO:0000313" key="2">
    <source>
        <dbReference type="Proteomes" id="UP000503540"/>
    </source>
</evidence>
<dbReference type="RefSeq" id="WP_167475519.1">
    <property type="nucleotide sequence ID" value="NZ_CP046172.1"/>
</dbReference>
<gene>
    <name evidence="1" type="ORF">F5544_25250</name>
</gene>
<evidence type="ECO:0000313" key="1">
    <source>
        <dbReference type="EMBL" id="QIS12905.1"/>
    </source>
</evidence>
<dbReference type="Gene3D" id="3.40.50.150">
    <property type="entry name" value="Vaccinia Virus protein VP39"/>
    <property type="match status" value="1"/>
</dbReference>
<dbReference type="SUPFAM" id="SSF53335">
    <property type="entry name" value="S-adenosyl-L-methionine-dependent methyltransferases"/>
    <property type="match status" value="1"/>
</dbReference>
<dbReference type="AlphaFoldDB" id="A0A6G9YHW9"/>
<dbReference type="EMBL" id="CP046172">
    <property type="protein sequence ID" value="QIS12905.1"/>
    <property type="molecule type" value="Genomic_DNA"/>
</dbReference>
<protein>
    <recommendedName>
        <fullName evidence="3">Methyltransferase domain-containing protein</fullName>
    </recommendedName>
</protein>
<evidence type="ECO:0008006" key="3">
    <source>
        <dbReference type="Google" id="ProtNLM"/>
    </source>
</evidence>
<proteinExistence type="predicted"/>